<dbReference type="RefSeq" id="WP_101303848.1">
    <property type="nucleotide sequence ID" value="NZ_NXGX01000006.1"/>
</dbReference>
<dbReference type="CDD" id="cd04301">
    <property type="entry name" value="NAT_SF"/>
    <property type="match status" value="1"/>
</dbReference>
<sequence>MTPMIDIRSAAKADRDAWSGLFRDYMAFYGCEPSDAVLETTWSWIMEPKGPMECLLAVNGNQVVGFAQYRAVPETLTGAWFGQLDDLFVAPQARRVGAAQALMERLEDIARMRRWFKLTWITADDNATARRLYDQIGKASNWVVYEQMLEG</sequence>
<dbReference type="InterPro" id="IPR016181">
    <property type="entry name" value="Acyl_CoA_acyltransferase"/>
</dbReference>
<keyword evidence="5" id="KW-1185">Reference proteome</keyword>
<evidence type="ECO:0000313" key="4">
    <source>
        <dbReference type="EMBL" id="PKR57524.1"/>
    </source>
</evidence>
<evidence type="ECO:0000256" key="1">
    <source>
        <dbReference type="ARBA" id="ARBA00022679"/>
    </source>
</evidence>
<feature type="domain" description="N-acetyltransferase" evidence="3">
    <location>
        <begin position="5"/>
        <end position="151"/>
    </location>
</feature>
<dbReference type="GO" id="GO:0016747">
    <property type="term" value="F:acyltransferase activity, transferring groups other than amino-acyl groups"/>
    <property type="evidence" value="ECO:0007669"/>
    <property type="project" value="InterPro"/>
</dbReference>
<comment type="caution">
    <text evidence="4">The sequence shown here is derived from an EMBL/GenBank/DDBJ whole genome shotgun (WGS) entry which is preliminary data.</text>
</comment>
<keyword evidence="2" id="KW-0012">Acyltransferase</keyword>
<organism evidence="4 5">
    <name type="scientific">Thalassospira lohafexi</name>
    <dbReference type="NCBI Taxonomy" id="744227"/>
    <lineage>
        <taxon>Bacteria</taxon>
        <taxon>Pseudomonadati</taxon>
        <taxon>Pseudomonadota</taxon>
        <taxon>Alphaproteobacteria</taxon>
        <taxon>Rhodospirillales</taxon>
        <taxon>Thalassospiraceae</taxon>
        <taxon>Thalassospira</taxon>
    </lineage>
</organism>
<gene>
    <name evidence="4" type="ORF">COO92_16420</name>
</gene>
<proteinExistence type="predicted"/>
<reference evidence="4 5" key="1">
    <citation type="submission" date="2017-09" db="EMBL/GenBank/DDBJ databases">
        <title>Biodiversity and function of Thalassospira species in the particle-attached aromatic-hydrocarbon-degrading consortia from the surface seawater of the China South Sea.</title>
        <authorList>
            <person name="Dong C."/>
            <person name="Lai Q."/>
            <person name="Shao Z."/>
        </authorList>
    </citation>
    <scope>NUCLEOTIDE SEQUENCE [LARGE SCALE GENOMIC DNA]</scope>
    <source>
        <strain evidence="4 5">139Z-12</strain>
    </source>
</reference>
<dbReference type="Gene3D" id="3.40.630.30">
    <property type="match status" value="1"/>
</dbReference>
<dbReference type="InterPro" id="IPR000182">
    <property type="entry name" value="GNAT_dom"/>
</dbReference>
<protein>
    <submittedName>
        <fullName evidence="4">GNAT family N-acetyltransferase</fullName>
    </submittedName>
</protein>
<evidence type="ECO:0000259" key="3">
    <source>
        <dbReference type="PROSITE" id="PS51186"/>
    </source>
</evidence>
<dbReference type="PANTHER" id="PTHR43877">
    <property type="entry name" value="AMINOALKYLPHOSPHONATE N-ACETYLTRANSFERASE-RELATED-RELATED"/>
    <property type="match status" value="1"/>
</dbReference>
<dbReference type="EMBL" id="NXGX01000006">
    <property type="protein sequence ID" value="PKR57524.1"/>
    <property type="molecule type" value="Genomic_DNA"/>
</dbReference>
<dbReference type="SUPFAM" id="SSF55729">
    <property type="entry name" value="Acyl-CoA N-acyltransferases (Nat)"/>
    <property type="match status" value="1"/>
</dbReference>
<accession>A0A2N3L3X5</accession>
<dbReference type="InterPro" id="IPR050832">
    <property type="entry name" value="Bact_Acetyltransf"/>
</dbReference>
<evidence type="ECO:0000256" key="2">
    <source>
        <dbReference type="ARBA" id="ARBA00023315"/>
    </source>
</evidence>
<dbReference type="AlphaFoldDB" id="A0A2N3L3X5"/>
<dbReference type="Proteomes" id="UP000233332">
    <property type="component" value="Unassembled WGS sequence"/>
</dbReference>
<name>A0A2N3L3X5_9PROT</name>
<dbReference type="PROSITE" id="PS51186">
    <property type="entry name" value="GNAT"/>
    <property type="match status" value="1"/>
</dbReference>
<keyword evidence="1 4" id="KW-0808">Transferase</keyword>
<dbReference type="PANTHER" id="PTHR43877:SF2">
    <property type="entry name" value="AMINOALKYLPHOSPHONATE N-ACETYLTRANSFERASE-RELATED"/>
    <property type="match status" value="1"/>
</dbReference>
<evidence type="ECO:0000313" key="5">
    <source>
        <dbReference type="Proteomes" id="UP000233332"/>
    </source>
</evidence>
<dbReference type="Pfam" id="PF00583">
    <property type="entry name" value="Acetyltransf_1"/>
    <property type="match status" value="1"/>
</dbReference>